<comment type="caution">
    <text evidence="2">The sequence shown here is derived from an EMBL/GenBank/DDBJ whole genome shotgun (WGS) entry which is preliminary data.</text>
</comment>
<gene>
    <name evidence="2" type="ORF">A3C20_00370</name>
</gene>
<organism evidence="2 3">
    <name type="scientific">Candidatus Kaiserbacteria bacterium RIFCSPHIGHO2_02_FULL_55_25</name>
    <dbReference type="NCBI Taxonomy" id="1798498"/>
    <lineage>
        <taxon>Bacteria</taxon>
        <taxon>Candidatus Kaiseribacteriota</taxon>
    </lineage>
</organism>
<accession>A0A1F6E5A8</accession>
<keyword evidence="1" id="KW-0472">Membrane</keyword>
<dbReference type="Proteomes" id="UP000176914">
    <property type="component" value="Unassembled WGS sequence"/>
</dbReference>
<dbReference type="AlphaFoldDB" id="A0A1F6E5A8"/>
<keyword evidence="1" id="KW-1133">Transmembrane helix</keyword>
<name>A0A1F6E5A8_9BACT</name>
<evidence type="ECO:0000256" key="1">
    <source>
        <dbReference type="SAM" id="Phobius"/>
    </source>
</evidence>
<evidence type="ECO:0000313" key="3">
    <source>
        <dbReference type="Proteomes" id="UP000176914"/>
    </source>
</evidence>
<reference evidence="2 3" key="1">
    <citation type="journal article" date="2016" name="Nat. Commun.">
        <title>Thousands of microbial genomes shed light on interconnected biogeochemical processes in an aquifer system.</title>
        <authorList>
            <person name="Anantharaman K."/>
            <person name="Brown C.T."/>
            <person name="Hug L.A."/>
            <person name="Sharon I."/>
            <person name="Castelle C.J."/>
            <person name="Probst A.J."/>
            <person name="Thomas B.C."/>
            <person name="Singh A."/>
            <person name="Wilkins M.J."/>
            <person name="Karaoz U."/>
            <person name="Brodie E.L."/>
            <person name="Williams K.H."/>
            <person name="Hubbard S.S."/>
            <person name="Banfield J.F."/>
        </authorList>
    </citation>
    <scope>NUCLEOTIDE SEQUENCE [LARGE SCALE GENOMIC DNA]</scope>
</reference>
<evidence type="ECO:0000313" key="2">
    <source>
        <dbReference type="EMBL" id="OGG68811.1"/>
    </source>
</evidence>
<proteinExistence type="predicted"/>
<sequence length="665" mass="69701">MPPQQELSEHEKEKIERLRRAMYSRSLSGMLGERPRHTLGKPQQVVGEDWEEKEMGAEPSMVAPPTMGLVRKILWWFLGASIIFFIAALAFFGYYFTLGGGSFAASPSNIDISISGPPQIAGGEPAKLQIVVTNRNKVPLQLADLVITYPPGTRSPTDFSTDFPTQRISLGSIEAGGSRQGTVSAVFAGTEGQHANVKVELEYRVSGSSAIFVAQSGYDVTFSSSPITLSISGNTETISGQPVQLAVTLASNAGAPIKDALLHADFPFGFTFSSAEPAPVSSGLWAVGDIQPGQTKTVTIRGSLSGQSGDSRVFRFSAGTRSGATSTSITTSLADTTYAMQISQPFLGLSIGVNNRSGKSVIAAPGDTITVSVTYQNNIPTEITDAIIVARLSGVEIDGTTVKTADGFFRSTDNTVLWDKSTTDGALANLAPGAKGTVSFSFQMPNSDALKNIKNPHLDVSVNAAGQRLSETGVPQNLQSASRQTIKLATDLQLNAQALYYANPFGSSGPMPPKAGTETTYGLVFTITNSTNKISGARLTATLPSYVRWIGSHAPASESLSFNQTDGTFTWNIGDILPGTGIGSTTPRQLAIAIGFTPSTSQIGDQPVLVQNVTLRGLDAATGASISRTTAPNVTTNLATISKSSAEAIVGTDPGFAPANATVVK</sequence>
<feature type="transmembrane region" description="Helical" evidence="1">
    <location>
        <begin position="73"/>
        <end position="96"/>
    </location>
</feature>
<protein>
    <recommendedName>
        <fullName evidence="4">DUF11 domain-containing protein</fullName>
    </recommendedName>
</protein>
<dbReference type="EMBL" id="MFLL01000027">
    <property type="protein sequence ID" value="OGG68811.1"/>
    <property type="molecule type" value="Genomic_DNA"/>
</dbReference>
<keyword evidence="1" id="KW-0812">Transmembrane</keyword>
<evidence type="ECO:0008006" key="4">
    <source>
        <dbReference type="Google" id="ProtNLM"/>
    </source>
</evidence>